<dbReference type="Proteomes" id="UP000265618">
    <property type="component" value="Unassembled WGS sequence"/>
</dbReference>
<proteinExistence type="predicted"/>
<organism evidence="1 2">
    <name type="scientific">Kipferlia bialata</name>
    <dbReference type="NCBI Taxonomy" id="797122"/>
    <lineage>
        <taxon>Eukaryota</taxon>
        <taxon>Metamonada</taxon>
        <taxon>Carpediemonas-like organisms</taxon>
        <taxon>Kipferlia</taxon>
    </lineage>
</organism>
<sequence>MGSLEYTPLGHVPHWDTVYPEPAPNTSVYPPVRPYPNLIQDKPVRETYYFTLKGMCYVVISDTRGEEVVMAPQTWVYDPETPIWRESESAQTPWIRLDIPTPALDSMYCLSLAVIRERAYGVDESGSVVCFDDTTGWTVSAQRVVPYSIRMSLTTVPVGQFLAISSMCTNCGQETYLYDTISGEMAKTPSVPFVDGVFQPALVVRYYTV</sequence>
<dbReference type="AlphaFoldDB" id="A0A9K3CRH1"/>
<dbReference type="EMBL" id="BDIP01000135">
    <property type="protein sequence ID" value="GIQ80269.1"/>
    <property type="molecule type" value="Genomic_DNA"/>
</dbReference>
<comment type="caution">
    <text evidence="1">The sequence shown here is derived from an EMBL/GenBank/DDBJ whole genome shotgun (WGS) entry which is preliminary data.</text>
</comment>
<gene>
    <name evidence="1" type="ORF">KIPB_001042</name>
</gene>
<evidence type="ECO:0000313" key="2">
    <source>
        <dbReference type="Proteomes" id="UP000265618"/>
    </source>
</evidence>
<evidence type="ECO:0000313" key="1">
    <source>
        <dbReference type="EMBL" id="GIQ80269.1"/>
    </source>
</evidence>
<reference evidence="1 2" key="1">
    <citation type="journal article" date="2018" name="PLoS ONE">
        <title>The draft genome of Kipferlia bialata reveals reductive genome evolution in fornicate parasites.</title>
        <authorList>
            <person name="Tanifuji G."/>
            <person name="Takabayashi S."/>
            <person name="Kume K."/>
            <person name="Takagi M."/>
            <person name="Nakayama T."/>
            <person name="Kamikawa R."/>
            <person name="Inagaki Y."/>
            <person name="Hashimoto T."/>
        </authorList>
    </citation>
    <scope>NUCLEOTIDE SEQUENCE [LARGE SCALE GENOMIC DNA]</scope>
    <source>
        <strain evidence="1">NY0173</strain>
    </source>
</reference>
<protein>
    <submittedName>
        <fullName evidence="1">Uncharacterized protein</fullName>
    </submittedName>
</protein>
<name>A0A9K3CRH1_9EUKA</name>
<accession>A0A9K3CRH1</accession>
<keyword evidence="2" id="KW-1185">Reference proteome</keyword>